<proteinExistence type="predicted"/>
<protein>
    <submittedName>
        <fullName evidence="2">MarR family transcriptional regulator</fullName>
    </submittedName>
</protein>
<dbReference type="Proteomes" id="UP000245166">
    <property type="component" value="Unassembled WGS sequence"/>
</dbReference>
<dbReference type="Gene3D" id="1.10.10.10">
    <property type="entry name" value="Winged helix-like DNA-binding domain superfamily/Winged helix DNA-binding domain"/>
    <property type="match status" value="1"/>
</dbReference>
<evidence type="ECO:0000259" key="1">
    <source>
        <dbReference type="PROSITE" id="PS50995"/>
    </source>
</evidence>
<evidence type="ECO:0000313" key="2">
    <source>
        <dbReference type="EMBL" id="PWD50569.1"/>
    </source>
</evidence>
<dbReference type="InterPro" id="IPR000835">
    <property type="entry name" value="HTH_MarR-typ"/>
</dbReference>
<comment type="caution">
    <text evidence="2">The sequence shown here is derived from an EMBL/GenBank/DDBJ whole genome shotgun (WGS) entry which is preliminary data.</text>
</comment>
<organism evidence="2 3">
    <name type="scientific">Serinibacter arcticus</name>
    <dbReference type="NCBI Taxonomy" id="1655435"/>
    <lineage>
        <taxon>Bacteria</taxon>
        <taxon>Bacillati</taxon>
        <taxon>Actinomycetota</taxon>
        <taxon>Actinomycetes</taxon>
        <taxon>Micrococcales</taxon>
        <taxon>Beutenbergiaceae</taxon>
        <taxon>Serinibacter</taxon>
    </lineage>
</organism>
<gene>
    <name evidence="2" type="ORF">C8046_07805</name>
</gene>
<evidence type="ECO:0000313" key="3">
    <source>
        <dbReference type="Proteomes" id="UP000245166"/>
    </source>
</evidence>
<dbReference type="PROSITE" id="PS50995">
    <property type="entry name" value="HTH_MARR_2"/>
    <property type="match status" value="1"/>
</dbReference>
<accession>A0A2U1ZUC5</accession>
<dbReference type="Pfam" id="PF01047">
    <property type="entry name" value="MarR"/>
    <property type="match status" value="1"/>
</dbReference>
<dbReference type="EMBL" id="PYHR01000002">
    <property type="protein sequence ID" value="PWD50569.1"/>
    <property type="molecule type" value="Genomic_DNA"/>
</dbReference>
<dbReference type="PANTHER" id="PTHR33164:SF99">
    <property type="entry name" value="MARR FAMILY REGULATORY PROTEIN"/>
    <property type="match status" value="1"/>
</dbReference>
<dbReference type="InterPro" id="IPR039422">
    <property type="entry name" value="MarR/SlyA-like"/>
</dbReference>
<dbReference type="OrthoDB" id="8635520at2"/>
<dbReference type="InterPro" id="IPR036390">
    <property type="entry name" value="WH_DNA-bd_sf"/>
</dbReference>
<keyword evidence="3" id="KW-1185">Reference proteome</keyword>
<dbReference type="SMART" id="SM00347">
    <property type="entry name" value="HTH_MARR"/>
    <property type="match status" value="1"/>
</dbReference>
<sequence>MTGDEDIWLDEEQQRDWRASIVGMTYLLGVVSRDLEIATGLSMPEYEILVRLSEAPDWSVRMSDLADQVAHSRSRVTHTVTRLEAAGLVERRPTVEDKRGIAATMTRDGFDRLQAAAPFHVRSVRARLVDVVPREQLAQVGDAMRAVLLAAGLDETLLGPHPSEGLRD</sequence>
<dbReference type="InterPro" id="IPR036388">
    <property type="entry name" value="WH-like_DNA-bd_sf"/>
</dbReference>
<dbReference type="PANTHER" id="PTHR33164">
    <property type="entry name" value="TRANSCRIPTIONAL REGULATOR, MARR FAMILY"/>
    <property type="match status" value="1"/>
</dbReference>
<dbReference type="SUPFAM" id="SSF46785">
    <property type="entry name" value="Winged helix' DNA-binding domain"/>
    <property type="match status" value="1"/>
</dbReference>
<dbReference type="RefSeq" id="WP_109228950.1">
    <property type="nucleotide sequence ID" value="NZ_PYHR01000002.1"/>
</dbReference>
<reference evidence="2 3" key="1">
    <citation type="submission" date="2018-03" db="EMBL/GenBank/DDBJ databases">
        <title>Genome assembly of novel Miniimonas species PCH200.</title>
        <authorList>
            <person name="Thakur V."/>
            <person name="Kumar V."/>
            <person name="Singh D."/>
        </authorList>
    </citation>
    <scope>NUCLEOTIDE SEQUENCE [LARGE SCALE GENOMIC DNA]</scope>
    <source>
        <strain evidence="2 3">PCH200</strain>
    </source>
</reference>
<name>A0A2U1ZUC5_9MICO</name>
<dbReference type="AlphaFoldDB" id="A0A2U1ZUC5"/>
<dbReference type="GO" id="GO:0006950">
    <property type="term" value="P:response to stress"/>
    <property type="evidence" value="ECO:0007669"/>
    <property type="project" value="TreeGrafter"/>
</dbReference>
<feature type="domain" description="HTH marR-type" evidence="1">
    <location>
        <begin position="21"/>
        <end position="149"/>
    </location>
</feature>
<dbReference type="GO" id="GO:0003700">
    <property type="term" value="F:DNA-binding transcription factor activity"/>
    <property type="evidence" value="ECO:0007669"/>
    <property type="project" value="InterPro"/>
</dbReference>